<proteinExistence type="inferred from homology"/>
<dbReference type="InterPro" id="IPR029020">
    <property type="entry name" value="Ammonium/urea_transptr"/>
</dbReference>
<evidence type="ECO:0000313" key="10">
    <source>
        <dbReference type="Proteomes" id="UP001292094"/>
    </source>
</evidence>
<evidence type="ECO:0000256" key="7">
    <source>
        <dbReference type="SAM" id="Phobius"/>
    </source>
</evidence>
<dbReference type="InterPro" id="IPR002229">
    <property type="entry name" value="RhesusRHD"/>
</dbReference>
<feature type="transmembrane region" description="Helical" evidence="7">
    <location>
        <begin position="480"/>
        <end position="503"/>
    </location>
</feature>
<evidence type="ECO:0000256" key="4">
    <source>
        <dbReference type="ARBA" id="ARBA00022989"/>
    </source>
</evidence>
<feature type="transmembrane region" description="Helical" evidence="7">
    <location>
        <begin position="236"/>
        <end position="258"/>
    </location>
</feature>
<dbReference type="SUPFAM" id="SSF111352">
    <property type="entry name" value="Ammonium transporter"/>
    <property type="match status" value="1"/>
</dbReference>
<evidence type="ECO:0000259" key="8">
    <source>
        <dbReference type="Pfam" id="PF00909"/>
    </source>
</evidence>
<dbReference type="Gene3D" id="1.10.3430.10">
    <property type="entry name" value="Ammonium transporter AmtB like domains"/>
    <property type="match status" value="1"/>
</dbReference>
<keyword evidence="5 7" id="KW-0472">Membrane</keyword>
<feature type="transmembrane region" description="Helical" evidence="7">
    <location>
        <begin position="206"/>
        <end position="224"/>
    </location>
</feature>
<evidence type="ECO:0000256" key="2">
    <source>
        <dbReference type="ARBA" id="ARBA00011036"/>
    </source>
</evidence>
<sequence length="613" mass="65821">MRGCVKASSPPMPTRERENQRDVEEGRSTFTAGILHLQGLSVTIPQQPLKHPRTETLRREEGGAWKEGGETRKEGGGTERECGMEVANTNKGLGAEDWGGWDVDPSQHFAPARTHCHPYGCRKDTPRVHRSPRPSRALAKKTTKDPGHPMWYLTPTSGMLLLVQGVLLTLMVAFVRYNDMADAADEGNNFHPFLRGNNPDDNPATILHYSLVLTLILVLVCPGLKLAPLEEACVSAATNCLLTSCLAFQWAILCRGFIHSKDIIRIDIFSLLEASEVCLGLSVGVWQLLGRTTTLRLILVSLLYVPLHIATALISTHFKVMDRGGSICIHSFGAAFGAGLVWGFRGKKSAPKMRITPSTTTQLTSLLGTVVTCMLLSEVWAWKTEGDDHHRALLNTCLACLAAYLTAFPASSLTHPRRKVAVSDVECGLLGGCVAVMGAAEMTMGAWGSVLVGALASLTSVLTRQLIVPGVWVSSGGGDGLVVGHGVGGVLGGLVAAVMAAFAREELYRVSVYQLYPALAPLEGSDQLAEINHHFIISPGDARSPAHQAALTLAVLAATLIVALPAGVLTGLFLRLPVFGKGDVEDMISDECYWQLPSSPHSPPPPCHDDYQC</sequence>
<feature type="region of interest" description="Disordered" evidence="6">
    <location>
        <begin position="48"/>
        <end position="79"/>
    </location>
</feature>
<reference evidence="9" key="1">
    <citation type="submission" date="2023-11" db="EMBL/GenBank/DDBJ databases">
        <title>Genome assemblies of two species of porcelain crab, Petrolisthes cinctipes and Petrolisthes manimaculis (Anomura: Porcellanidae).</title>
        <authorList>
            <person name="Angst P."/>
        </authorList>
    </citation>
    <scope>NUCLEOTIDE SEQUENCE</scope>
    <source>
        <strain evidence="9">PB745_02</strain>
        <tissue evidence="9">Gill</tissue>
    </source>
</reference>
<feature type="region of interest" description="Disordered" evidence="6">
    <location>
        <begin position="121"/>
        <end position="144"/>
    </location>
</feature>
<feature type="transmembrane region" description="Helical" evidence="7">
    <location>
        <begin position="363"/>
        <end position="381"/>
    </location>
</feature>
<feature type="transmembrane region" description="Helical" evidence="7">
    <location>
        <begin position="297"/>
        <end position="318"/>
    </location>
</feature>
<feature type="transmembrane region" description="Helical" evidence="7">
    <location>
        <begin position="324"/>
        <end position="342"/>
    </location>
</feature>
<gene>
    <name evidence="9" type="ORF">Pmani_005033</name>
</gene>
<dbReference type="Proteomes" id="UP001292094">
    <property type="component" value="Unassembled WGS sequence"/>
</dbReference>
<dbReference type="PANTHER" id="PTHR11730">
    <property type="entry name" value="AMMONIUM TRANSPORTER"/>
    <property type="match status" value="1"/>
</dbReference>
<dbReference type="Pfam" id="PF00909">
    <property type="entry name" value="Ammonium_transp"/>
    <property type="match status" value="1"/>
</dbReference>
<evidence type="ECO:0000256" key="5">
    <source>
        <dbReference type="ARBA" id="ARBA00023136"/>
    </source>
</evidence>
<comment type="caution">
    <text evidence="9">The sequence shown here is derived from an EMBL/GenBank/DDBJ whole genome shotgun (WGS) entry which is preliminary data.</text>
</comment>
<feature type="transmembrane region" description="Helical" evidence="7">
    <location>
        <begin position="446"/>
        <end position="468"/>
    </location>
</feature>
<feature type="transmembrane region" description="Helical" evidence="7">
    <location>
        <begin position="393"/>
        <end position="413"/>
    </location>
</feature>
<protein>
    <recommendedName>
        <fullName evidence="8">Ammonium transporter AmtB-like domain-containing protein</fullName>
    </recommendedName>
</protein>
<feature type="transmembrane region" description="Helical" evidence="7">
    <location>
        <begin position="549"/>
        <end position="574"/>
    </location>
</feature>
<feature type="compositionally biased region" description="Basic and acidic residues" evidence="6">
    <location>
        <begin position="52"/>
        <end position="79"/>
    </location>
</feature>
<feature type="region of interest" description="Disordered" evidence="6">
    <location>
        <begin position="1"/>
        <end position="25"/>
    </location>
</feature>
<dbReference type="GO" id="GO:0097272">
    <property type="term" value="P:ammonium homeostasis"/>
    <property type="evidence" value="ECO:0007669"/>
    <property type="project" value="TreeGrafter"/>
</dbReference>
<feature type="compositionally biased region" description="Basic residues" evidence="6">
    <location>
        <begin position="128"/>
        <end position="141"/>
    </location>
</feature>
<accession>A0AAE1UHW5</accession>
<evidence type="ECO:0000256" key="1">
    <source>
        <dbReference type="ARBA" id="ARBA00004141"/>
    </source>
</evidence>
<dbReference type="PANTHER" id="PTHR11730:SF60">
    <property type="entry name" value="RH50, ISOFORM D"/>
    <property type="match status" value="1"/>
</dbReference>
<feature type="compositionally biased region" description="Basic and acidic residues" evidence="6">
    <location>
        <begin position="14"/>
        <end position="25"/>
    </location>
</feature>
<feature type="transmembrane region" description="Helical" evidence="7">
    <location>
        <begin position="150"/>
        <end position="175"/>
    </location>
</feature>
<comment type="similarity">
    <text evidence="2">Belongs to the ammonium transporter (TC 2.A.49) family. Rh subfamily.</text>
</comment>
<dbReference type="EMBL" id="JAWZYT010000371">
    <property type="protein sequence ID" value="KAK4324317.1"/>
    <property type="molecule type" value="Genomic_DNA"/>
</dbReference>
<keyword evidence="4 7" id="KW-1133">Transmembrane helix</keyword>
<keyword evidence="3 7" id="KW-0812">Transmembrane</keyword>
<keyword evidence="10" id="KW-1185">Reference proteome</keyword>
<dbReference type="GO" id="GO:0005886">
    <property type="term" value="C:plasma membrane"/>
    <property type="evidence" value="ECO:0007669"/>
    <property type="project" value="InterPro"/>
</dbReference>
<organism evidence="9 10">
    <name type="scientific">Petrolisthes manimaculis</name>
    <dbReference type="NCBI Taxonomy" id="1843537"/>
    <lineage>
        <taxon>Eukaryota</taxon>
        <taxon>Metazoa</taxon>
        <taxon>Ecdysozoa</taxon>
        <taxon>Arthropoda</taxon>
        <taxon>Crustacea</taxon>
        <taxon>Multicrustacea</taxon>
        <taxon>Malacostraca</taxon>
        <taxon>Eumalacostraca</taxon>
        <taxon>Eucarida</taxon>
        <taxon>Decapoda</taxon>
        <taxon>Pleocyemata</taxon>
        <taxon>Anomura</taxon>
        <taxon>Galatheoidea</taxon>
        <taxon>Porcellanidae</taxon>
        <taxon>Petrolisthes</taxon>
    </lineage>
</organism>
<comment type="subcellular location">
    <subcellularLocation>
        <location evidence="1">Membrane</location>
        <topology evidence="1">Multi-pass membrane protein</topology>
    </subcellularLocation>
</comment>
<dbReference type="AlphaFoldDB" id="A0AAE1UHW5"/>
<dbReference type="PRINTS" id="PR00342">
    <property type="entry name" value="RHESUSRHD"/>
</dbReference>
<feature type="transmembrane region" description="Helical" evidence="7">
    <location>
        <begin position="264"/>
        <end position="285"/>
    </location>
</feature>
<evidence type="ECO:0000313" key="9">
    <source>
        <dbReference type="EMBL" id="KAK4324317.1"/>
    </source>
</evidence>
<evidence type="ECO:0000256" key="6">
    <source>
        <dbReference type="SAM" id="MobiDB-lite"/>
    </source>
</evidence>
<dbReference type="GO" id="GO:0008519">
    <property type="term" value="F:ammonium channel activity"/>
    <property type="evidence" value="ECO:0007669"/>
    <property type="project" value="InterPro"/>
</dbReference>
<evidence type="ECO:0000256" key="3">
    <source>
        <dbReference type="ARBA" id="ARBA00022692"/>
    </source>
</evidence>
<feature type="domain" description="Ammonium transporter AmtB-like" evidence="8">
    <location>
        <begin position="296"/>
        <end position="578"/>
    </location>
</feature>
<name>A0AAE1UHW5_9EUCA</name>
<dbReference type="InterPro" id="IPR024041">
    <property type="entry name" value="NH4_transpt_AmtB-like_dom"/>
</dbReference>